<gene>
    <name evidence="6" type="ORF">HJG54_29805</name>
</gene>
<name>A0AA97ASH6_9CYAN</name>
<reference evidence="6" key="1">
    <citation type="submission" date="2020-05" db="EMBL/GenBank/DDBJ databases">
        <authorList>
            <person name="Zhu T."/>
            <person name="Keshari N."/>
            <person name="Lu X."/>
        </authorList>
    </citation>
    <scope>NUCLEOTIDE SEQUENCE</scope>
    <source>
        <strain evidence="6">NK1-12</strain>
    </source>
</reference>
<organism evidence="6">
    <name type="scientific">Leptolyngbya sp. NK1-12</name>
    <dbReference type="NCBI Taxonomy" id="2547451"/>
    <lineage>
        <taxon>Bacteria</taxon>
        <taxon>Bacillati</taxon>
        <taxon>Cyanobacteriota</taxon>
        <taxon>Cyanophyceae</taxon>
        <taxon>Leptolyngbyales</taxon>
        <taxon>Leptolyngbyaceae</taxon>
        <taxon>Leptolyngbya group</taxon>
        <taxon>Leptolyngbya</taxon>
    </lineage>
</organism>
<proteinExistence type="inferred from homology"/>
<evidence type="ECO:0000256" key="3">
    <source>
        <dbReference type="ARBA" id="ARBA00023082"/>
    </source>
</evidence>
<accession>A0AA97ASH6</accession>
<feature type="domain" description="RNA polymerase sigma-70 region 2" evidence="5">
    <location>
        <begin position="20"/>
        <end position="79"/>
    </location>
</feature>
<keyword evidence="3" id="KW-0731">Sigma factor</keyword>
<dbReference type="NCBIfam" id="TIGR02937">
    <property type="entry name" value="sigma70-ECF"/>
    <property type="match status" value="1"/>
</dbReference>
<dbReference type="PANTHER" id="PTHR43133">
    <property type="entry name" value="RNA POLYMERASE ECF-TYPE SIGMA FACTO"/>
    <property type="match status" value="1"/>
</dbReference>
<dbReference type="GO" id="GO:0006352">
    <property type="term" value="P:DNA-templated transcription initiation"/>
    <property type="evidence" value="ECO:0007669"/>
    <property type="project" value="InterPro"/>
</dbReference>
<dbReference type="EMBL" id="CP053587">
    <property type="protein sequence ID" value="WNZ27108.1"/>
    <property type="molecule type" value="Genomic_DNA"/>
</dbReference>
<keyword evidence="4" id="KW-0804">Transcription</keyword>
<dbReference type="Gene3D" id="1.10.1740.10">
    <property type="match status" value="1"/>
</dbReference>
<dbReference type="RefSeq" id="WP_316436732.1">
    <property type="nucleotide sequence ID" value="NZ_CP053587.1"/>
</dbReference>
<dbReference type="Pfam" id="PF04542">
    <property type="entry name" value="Sigma70_r2"/>
    <property type="match status" value="1"/>
</dbReference>
<comment type="similarity">
    <text evidence="1">Belongs to the sigma-70 factor family. ECF subfamily.</text>
</comment>
<dbReference type="InterPro" id="IPR013325">
    <property type="entry name" value="RNA_pol_sigma_r2"/>
</dbReference>
<evidence type="ECO:0000256" key="1">
    <source>
        <dbReference type="ARBA" id="ARBA00010641"/>
    </source>
</evidence>
<dbReference type="InterPro" id="IPR014284">
    <property type="entry name" value="RNA_pol_sigma-70_dom"/>
</dbReference>
<protein>
    <submittedName>
        <fullName evidence="6">Sigma-70 family RNA polymerase sigma factor</fullName>
    </submittedName>
</protein>
<dbReference type="PANTHER" id="PTHR43133:SF51">
    <property type="entry name" value="RNA POLYMERASE SIGMA FACTOR"/>
    <property type="match status" value="1"/>
</dbReference>
<dbReference type="GO" id="GO:0016987">
    <property type="term" value="F:sigma factor activity"/>
    <property type="evidence" value="ECO:0007669"/>
    <property type="project" value="UniProtKB-KW"/>
</dbReference>
<evidence type="ECO:0000256" key="4">
    <source>
        <dbReference type="ARBA" id="ARBA00023163"/>
    </source>
</evidence>
<evidence type="ECO:0000256" key="2">
    <source>
        <dbReference type="ARBA" id="ARBA00023015"/>
    </source>
</evidence>
<dbReference type="Gene3D" id="1.10.10.10">
    <property type="entry name" value="Winged helix-like DNA-binding domain superfamily/Winged helix DNA-binding domain"/>
    <property type="match status" value="1"/>
</dbReference>
<evidence type="ECO:0000313" key="6">
    <source>
        <dbReference type="EMBL" id="WNZ27108.1"/>
    </source>
</evidence>
<dbReference type="InterPro" id="IPR039425">
    <property type="entry name" value="RNA_pol_sigma-70-like"/>
</dbReference>
<dbReference type="InterPro" id="IPR007627">
    <property type="entry name" value="RNA_pol_sigma70_r2"/>
</dbReference>
<keyword evidence="2" id="KW-0805">Transcription regulation</keyword>
<dbReference type="SUPFAM" id="SSF88659">
    <property type="entry name" value="Sigma3 and sigma4 domains of RNA polymerase sigma factors"/>
    <property type="match status" value="1"/>
</dbReference>
<dbReference type="SUPFAM" id="SSF88946">
    <property type="entry name" value="Sigma2 domain of RNA polymerase sigma factors"/>
    <property type="match status" value="1"/>
</dbReference>
<dbReference type="InterPro" id="IPR013324">
    <property type="entry name" value="RNA_pol_sigma_r3/r4-like"/>
</dbReference>
<dbReference type="InterPro" id="IPR036388">
    <property type="entry name" value="WH-like_DNA-bd_sf"/>
</dbReference>
<evidence type="ECO:0000259" key="5">
    <source>
        <dbReference type="Pfam" id="PF04542"/>
    </source>
</evidence>
<dbReference type="AlphaFoldDB" id="A0AA97ASH6"/>
<sequence>MGISTQEPQKSFEQCWLEVRARVLAFCHRLMQNQNDAEDLFQEVAIRAWRGYSSFRGESSFSTWVLTIVRREATRRLKHSKHLLPLLQPETIPEPEPDDPVDTSFVIRAIKEAEQMHILNPDEAEVLQMRLQNSELTWRELGDSLRLSANACAVNHTRALPKLRVYLFMYRPEWLGGDLAIRTAFAQAQRVIQSPLSREETEVFEQIVLRQNHNYSRSGWKTRLSSACTKVIRFIHLD</sequence>